<dbReference type="OrthoDB" id="2585681at2"/>
<keyword evidence="2" id="KW-0238">DNA-binding</keyword>
<name>A0A239XV12_9FLAO</name>
<dbReference type="GO" id="GO:0043565">
    <property type="term" value="F:sequence-specific DNA binding"/>
    <property type="evidence" value="ECO:0007669"/>
    <property type="project" value="InterPro"/>
</dbReference>
<dbReference type="InterPro" id="IPR014710">
    <property type="entry name" value="RmlC-like_jellyroll"/>
</dbReference>
<reference evidence="4 5" key="1">
    <citation type="submission" date="2017-06" db="EMBL/GenBank/DDBJ databases">
        <authorList>
            <consortium name="Pathogen Informatics"/>
        </authorList>
    </citation>
    <scope>NUCLEOTIDE SEQUENCE [LARGE SCALE GENOMIC DNA]</scope>
    <source>
        <strain evidence="4 5">NCTC13490</strain>
    </source>
</reference>
<dbReference type="KEGG" id="ctak:4412677_02485"/>
<sequence>MAVLKYTIIYFMVYFIFVVYFTSLMEDFDTLIKYTIKNIKEHDADVVDFAFYRFAHFLKDAPHLSEPHRHDFYALIYTIKGNGSHSIDFEEYLIAPNRLFFINYDQVHSWNIASDVEGYILLFSKSFYNLIFTGNDLVQSDTAVESLPVYIDIPEDEKHFWLNIFENIKLEFQKKEGYSREVICLLLKTCVLKMSSASENSKFEASVSDHKGLLVSEFRKLVNLQFREKKMPKEYAAQLSVTPNYLNAVVKEYLGKPAGNVIKNRIVLEAKRLLSHTKLSVRQISLELGFSDNSHFGKYFKNSTGQTPETFRKNLQH</sequence>
<dbReference type="InterPro" id="IPR037923">
    <property type="entry name" value="HTH-like"/>
</dbReference>
<keyword evidence="3" id="KW-0804">Transcription</keyword>
<dbReference type="PANTHER" id="PTHR43280:SF32">
    <property type="entry name" value="TRANSCRIPTIONAL REGULATORY PROTEIN"/>
    <property type="match status" value="1"/>
</dbReference>
<dbReference type="AlphaFoldDB" id="A0A239XV12"/>
<dbReference type="PANTHER" id="PTHR43280">
    <property type="entry name" value="ARAC-FAMILY TRANSCRIPTIONAL REGULATOR"/>
    <property type="match status" value="1"/>
</dbReference>
<evidence type="ECO:0000313" key="5">
    <source>
        <dbReference type="Proteomes" id="UP000215196"/>
    </source>
</evidence>
<evidence type="ECO:0000313" key="4">
    <source>
        <dbReference type="EMBL" id="SNV50771.1"/>
    </source>
</evidence>
<proteinExistence type="predicted"/>
<organism evidence="4 5">
    <name type="scientific">Chryseobacterium taklimakanense</name>
    <dbReference type="NCBI Taxonomy" id="536441"/>
    <lineage>
        <taxon>Bacteria</taxon>
        <taxon>Pseudomonadati</taxon>
        <taxon>Bacteroidota</taxon>
        <taxon>Flavobacteriia</taxon>
        <taxon>Flavobacteriales</taxon>
        <taxon>Weeksellaceae</taxon>
        <taxon>Chryseobacterium group</taxon>
        <taxon>Chryseobacterium</taxon>
    </lineage>
</organism>
<evidence type="ECO:0000256" key="3">
    <source>
        <dbReference type="ARBA" id="ARBA00023163"/>
    </source>
</evidence>
<evidence type="ECO:0000256" key="2">
    <source>
        <dbReference type="ARBA" id="ARBA00023125"/>
    </source>
</evidence>
<dbReference type="SUPFAM" id="SSF46689">
    <property type="entry name" value="Homeodomain-like"/>
    <property type="match status" value="1"/>
</dbReference>
<dbReference type="InterPro" id="IPR009057">
    <property type="entry name" value="Homeodomain-like_sf"/>
</dbReference>
<dbReference type="Proteomes" id="UP000215196">
    <property type="component" value="Chromosome 1"/>
</dbReference>
<gene>
    <name evidence="4" type="primary">rhaS_2</name>
    <name evidence="4" type="ORF">SAMEA4412677_02485</name>
</gene>
<keyword evidence="5" id="KW-1185">Reference proteome</keyword>
<dbReference type="SMART" id="SM00342">
    <property type="entry name" value="HTH_ARAC"/>
    <property type="match status" value="1"/>
</dbReference>
<dbReference type="PRINTS" id="PR00032">
    <property type="entry name" value="HTHARAC"/>
</dbReference>
<dbReference type="Pfam" id="PF02311">
    <property type="entry name" value="AraC_binding"/>
    <property type="match status" value="1"/>
</dbReference>
<dbReference type="InterPro" id="IPR003313">
    <property type="entry name" value="AraC-bd"/>
</dbReference>
<dbReference type="SUPFAM" id="SSF51215">
    <property type="entry name" value="Regulatory protein AraC"/>
    <property type="match status" value="1"/>
</dbReference>
<dbReference type="Gene3D" id="2.60.120.10">
    <property type="entry name" value="Jelly Rolls"/>
    <property type="match status" value="1"/>
</dbReference>
<dbReference type="PROSITE" id="PS01124">
    <property type="entry name" value="HTH_ARAC_FAMILY_2"/>
    <property type="match status" value="1"/>
</dbReference>
<protein>
    <submittedName>
        <fullName evidence="4">L-rhamnose operon regulatory protein rhaS</fullName>
    </submittedName>
</protein>
<dbReference type="EMBL" id="LT906465">
    <property type="protein sequence ID" value="SNV50771.1"/>
    <property type="molecule type" value="Genomic_DNA"/>
</dbReference>
<dbReference type="GO" id="GO:0003700">
    <property type="term" value="F:DNA-binding transcription factor activity"/>
    <property type="evidence" value="ECO:0007669"/>
    <property type="project" value="InterPro"/>
</dbReference>
<dbReference type="InterPro" id="IPR018060">
    <property type="entry name" value="HTH_AraC"/>
</dbReference>
<keyword evidence="1" id="KW-0805">Transcription regulation</keyword>
<dbReference type="Gene3D" id="1.10.10.60">
    <property type="entry name" value="Homeodomain-like"/>
    <property type="match status" value="1"/>
</dbReference>
<dbReference type="InterPro" id="IPR020449">
    <property type="entry name" value="Tscrpt_reg_AraC-type_HTH"/>
</dbReference>
<evidence type="ECO:0000256" key="1">
    <source>
        <dbReference type="ARBA" id="ARBA00023015"/>
    </source>
</evidence>
<accession>A0A239XV12</accession>
<dbReference type="Pfam" id="PF12833">
    <property type="entry name" value="HTH_18"/>
    <property type="match status" value="1"/>
</dbReference>